<evidence type="ECO:0000313" key="2">
    <source>
        <dbReference type="EMBL" id="MBU2710821.1"/>
    </source>
</evidence>
<feature type="chain" id="PRO_5046150543" evidence="1">
    <location>
        <begin position="25"/>
        <end position="96"/>
    </location>
</feature>
<gene>
    <name evidence="2" type="ORF">KCG35_07100</name>
</gene>
<dbReference type="EMBL" id="JAGSOY010000011">
    <property type="protein sequence ID" value="MBU2710821.1"/>
    <property type="molecule type" value="Genomic_DNA"/>
</dbReference>
<comment type="caution">
    <text evidence="2">The sequence shown here is derived from an EMBL/GenBank/DDBJ whole genome shotgun (WGS) entry which is preliminary data.</text>
</comment>
<dbReference type="Pfam" id="PF11191">
    <property type="entry name" value="DUF2782"/>
    <property type="match status" value="1"/>
</dbReference>
<protein>
    <submittedName>
        <fullName evidence="2">DUF2782 domain-containing protein</fullName>
    </submittedName>
</protein>
<name>A0ABS5ZBY0_9GAMM</name>
<proteinExistence type="predicted"/>
<sequence>MKRLLIKALLALCFTGAVNTSVIAEDEAIRPDNDVVIRESKDKIIHEYRHNGFVYAIKVVPKVGKPYFLVAADGEGNFIRTDRPEMLIPSWKILEW</sequence>
<keyword evidence="3" id="KW-1185">Reference proteome</keyword>
<accession>A0ABS5ZBY0</accession>
<reference evidence="2 3" key="1">
    <citation type="submission" date="2021-04" db="EMBL/GenBank/DDBJ databases">
        <authorList>
            <person name="Pira H."/>
            <person name="Risdian C."/>
            <person name="Wink J."/>
        </authorList>
    </citation>
    <scope>NUCLEOTIDE SEQUENCE [LARGE SCALE GENOMIC DNA]</scope>
    <source>
        <strain evidence="2 3">WH53</strain>
    </source>
</reference>
<evidence type="ECO:0000313" key="3">
    <source>
        <dbReference type="Proteomes" id="UP000690515"/>
    </source>
</evidence>
<keyword evidence="1" id="KW-0732">Signal</keyword>
<feature type="signal peptide" evidence="1">
    <location>
        <begin position="1"/>
        <end position="24"/>
    </location>
</feature>
<dbReference type="Proteomes" id="UP000690515">
    <property type="component" value="Unassembled WGS sequence"/>
</dbReference>
<dbReference type="InterPro" id="IPR021357">
    <property type="entry name" value="DUF2782"/>
</dbReference>
<dbReference type="Gene3D" id="2.20.130.30">
    <property type="entry name" value="Protein of unknown function DUF2782"/>
    <property type="match status" value="1"/>
</dbReference>
<dbReference type="RefSeq" id="WP_215818985.1">
    <property type="nucleotide sequence ID" value="NZ_JAGSOY010000011.1"/>
</dbReference>
<evidence type="ECO:0000256" key="1">
    <source>
        <dbReference type="SAM" id="SignalP"/>
    </source>
</evidence>
<organism evidence="2 3">
    <name type="scientific">Zooshikella harenae</name>
    <dbReference type="NCBI Taxonomy" id="2827238"/>
    <lineage>
        <taxon>Bacteria</taxon>
        <taxon>Pseudomonadati</taxon>
        <taxon>Pseudomonadota</taxon>
        <taxon>Gammaproteobacteria</taxon>
        <taxon>Oceanospirillales</taxon>
        <taxon>Zooshikellaceae</taxon>
        <taxon>Zooshikella</taxon>
    </lineage>
</organism>